<reference evidence="1" key="1">
    <citation type="submission" date="2019-08" db="EMBL/GenBank/DDBJ databases">
        <title>Genome sequence of Clostridiales bacterium MT110.</title>
        <authorList>
            <person name="Cao J."/>
        </authorList>
    </citation>
    <scope>NUCLEOTIDE SEQUENCE</scope>
    <source>
        <strain evidence="1">MT110</strain>
    </source>
</reference>
<dbReference type="EMBL" id="CP042469">
    <property type="protein sequence ID" value="QOX64723.1"/>
    <property type="molecule type" value="Genomic_DNA"/>
</dbReference>
<sequence>MKRTTATTTDLKLINRNKVYQYIYEQDKVSKQDLVAALGLSLPTVSQNLTELFDMGLLCYSGTFESSGGRKAKKISVISDARMVIGVEIKMTHINLLDIDLKGNPSPIKRLEIAFEANDRYGELLAAEIDRYVEERGLDPEIILGVGISIPGVLSEDKGQIINAPTLKARYVPIESLTKFIKYDTYIENDANASAFAEQNSRKDLTTLAFLSVSEGVGGALIYNGSAYIGMNNRGAEFGHMSVVSREGKPCACGKKGCLEAYISTSVLASEKDQPVDVFFEKLKEGDDGCAELWNDYLLFLCMGINNIRTIFDCDIILGGTLARYLGDSFDDIKERLIKIAVFDSTADYLHLSNYRSNASGIGTALHFAVRFIKSV</sequence>
<evidence type="ECO:0000313" key="1">
    <source>
        <dbReference type="EMBL" id="QOX64723.1"/>
    </source>
</evidence>
<dbReference type="Proteomes" id="UP000594014">
    <property type="component" value="Chromosome"/>
</dbReference>
<keyword evidence="2" id="KW-1185">Reference proteome</keyword>
<accession>A0ACD1AET7</accession>
<gene>
    <name evidence="1" type="ORF">FRZ06_15905</name>
</gene>
<evidence type="ECO:0000313" key="2">
    <source>
        <dbReference type="Proteomes" id="UP000594014"/>
    </source>
</evidence>
<protein>
    <submittedName>
        <fullName evidence="1">ROK family transcriptional regulator</fullName>
    </submittedName>
</protein>
<name>A0ACD1AET7_9FIRM</name>
<organism evidence="1 2">
    <name type="scientific">Anoxybacterium hadale</name>
    <dbReference type="NCBI Taxonomy" id="3408580"/>
    <lineage>
        <taxon>Bacteria</taxon>
        <taxon>Bacillati</taxon>
        <taxon>Bacillota</taxon>
        <taxon>Clostridia</taxon>
        <taxon>Peptostreptococcales</taxon>
        <taxon>Anaerovoracaceae</taxon>
        <taxon>Anoxybacterium</taxon>
    </lineage>
</organism>
<proteinExistence type="predicted"/>